<keyword evidence="1" id="KW-0802">TPR repeat</keyword>
<dbReference type="SUPFAM" id="SSF48452">
    <property type="entry name" value="TPR-like"/>
    <property type="match status" value="1"/>
</dbReference>
<proteinExistence type="predicted"/>
<dbReference type="InterPro" id="IPR011990">
    <property type="entry name" value="TPR-like_helical_dom_sf"/>
</dbReference>
<evidence type="ECO:0000256" key="2">
    <source>
        <dbReference type="SAM" id="MobiDB-lite"/>
    </source>
</evidence>
<dbReference type="GO" id="GO:0003676">
    <property type="term" value="F:nucleic acid binding"/>
    <property type="evidence" value="ECO:0007669"/>
    <property type="project" value="InterPro"/>
</dbReference>
<dbReference type="GO" id="GO:0030008">
    <property type="term" value="C:TRAPP complex"/>
    <property type="evidence" value="ECO:0007669"/>
    <property type="project" value="TreeGrafter"/>
</dbReference>
<comment type="caution">
    <text evidence="3">The sequence shown here is derived from an EMBL/GenBank/DDBJ whole genome shotgun (WGS) entry which is preliminary data.</text>
</comment>
<dbReference type="STRING" id="34475.A0A4Y9XQF6"/>
<dbReference type="PANTHER" id="PTHR21581">
    <property type="entry name" value="D-ALANYL-D-ALANINE CARBOXYPEPTIDASE"/>
    <property type="match status" value="1"/>
</dbReference>
<feature type="region of interest" description="Disordered" evidence="2">
    <location>
        <begin position="352"/>
        <end position="397"/>
    </location>
</feature>
<dbReference type="EMBL" id="SEKV01001059">
    <property type="protein sequence ID" value="TFY52002.1"/>
    <property type="molecule type" value="Genomic_DNA"/>
</dbReference>
<organism evidence="3 4">
    <name type="scientific">Rhodofomes roseus</name>
    <dbReference type="NCBI Taxonomy" id="34475"/>
    <lineage>
        <taxon>Eukaryota</taxon>
        <taxon>Fungi</taxon>
        <taxon>Dikarya</taxon>
        <taxon>Basidiomycota</taxon>
        <taxon>Agaricomycotina</taxon>
        <taxon>Agaricomycetes</taxon>
        <taxon>Polyporales</taxon>
        <taxon>Rhodofomes</taxon>
    </lineage>
</organism>
<feature type="region of interest" description="Disordered" evidence="2">
    <location>
        <begin position="194"/>
        <end position="339"/>
    </location>
</feature>
<dbReference type="GO" id="GO:0005794">
    <property type="term" value="C:Golgi apparatus"/>
    <property type="evidence" value="ECO:0007669"/>
    <property type="project" value="TreeGrafter"/>
</dbReference>
<feature type="region of interest" description="Disordered" evidence="2">
    <location>
        <begin position="140"/>
        <end position="166"/>
    </location>
</feature>
<dbReference type="Proteomes" id="UP000298390">
    <property type="component" value="Unassembled WGS sequence"/>
</dbReference>
<reference evidence="3 4" key="1">
    <citation type="submission" date="2019-01" db="EMBL/GenBank/DDBJ databases">
        <title>Genome sequencing of the rare red list fungi Fomitopsis rosea.</title>
        <authorList>
            <person name="Buettner E."/>
            <person name="Kellner H."/>
        </authorList>
    </citation>
    <scope>NUCLEOTIDE SEQUENCE [LARGE SCALE GENOMIC DNA]</scope>
    <source>
        <strain evidence="3 4">DSM 105464</strain>
    </source>
</reference>
<feature type="repeat" description="TPR" evidence="1">
    <location>
        <begin position="685"/>
        <end position="718"/>
    </location>
</feature>
<dbReference type="Gene3D" id="3.30.420.10">
    <property type="entry name" value="Ribonuclease H-like superfamily/Ribonuclease H"/>
    <property type="match status" value="1"/>
</dbReference>
<dbReference type="SUPFAM" id="SSF53098">
    <property type="entry name" value="Ribonuclease H-like"/>
    <property type="match status" value="1"/>
</dbReference>
<dbReference type="InterPro" id="IPR036397">
    <property type="entry name" value="RNaseH_sf"/>
</dbReference>
<dbReference type="InterPro" id="IPR019734">
    <property type="entry name" value="TPR_rpt"/>
</dbReference>
<accession>A0A4Y9XQF6</accession>
<dbReference type="PANTHER" id="PTHR21581:SF6">
    <property type="entry name" value="TRAFFICKING PROTEIN PARTICLE COMPLEX SUBUNIT 12"/>
    <property type="match status" value="1"/>
</dbReference>
<name>A0A4Y9XQF6_9APHY</name>
<dbReference type="AlphaFoldDB" id="A0A4Y9XQF6"/>
<dbReference type="Gene3D" id="1.25.40.10">
    <property type="entry name" value="Tetratricopeptide repeat domain"/>
    <property type="match status" value="1"/>
</dbReference>
<protein>
    <submittedName>
        <fullName evidence="3">Uncharacterized protein</fullName>
    </submittedName>
</protein>
<evidence type="ECO:0000313" key="3">
    <source>
        <dbReference type="EMBL" id="TFY52002.1"/>
    </source>
</evidence>
<gene>
    <name evidence="3" type="ORF">EVJ58_g10259</name>
</gene>
<sequence length="740" mass="80294">MDFIPELPNSSGFDNILVIVDKLTKYGLFIPTTTKITEKETAKLLFDQVFKEYGLPRQIISDRDIRWRGEFWKEADGQTEVLNQTLEISLRAYIGPTRDDWSDHSPAVAALVPAPPPSPDLFAPFVPSVPVPVDLALSSKHSDDSLTTTSAQSSDSRHPSRSFSSAPSSFFATAVDHSSSLDASLNVQSMSADESSLAQDLPGDASSYASAVPEGQPVELSEPSQGSLRADDTSASDFFAGESESSDAEGDAGDTSQQADAPEPNTRNEERSSTLDDAQFGTSEHTPDSRDPAASPAIRESTESGVPDPFLEDDPEDPPVSSEQPLGQPAADQPPAGLSVDETAQSLAAADEVTLAQSPPPAWPVSVPNTAVDFNKAVPPPPHTDDDDDEDDEDTPELYLPGLVLPAMFLPIPNTDPLTTLLIKFIPPESRPHRDLSGNWQGADFNMLVMTNSWRALAKMARDRLVETDPEDLDLVLSLWYLRLSCLARLRLFNQTAAECTNLYTVLNGVEPAAAREWLFEKKVPFELEVLHARLKYWTADHMGYLDALAALLAECKARARVADGKTDSMGAGMWQERGARVCLIIASQLIEMKDFAAAARLLEPLCKQPGGVTAPQLQSAVGRIYVQGGYIRMATKHFAEVWNDPTAEPSLKHMNAAVLAAADGDWPKAIEELGKMLDEDPENFIAINNLSVAYLSQGKIQEGIRVLEEAIKLSPSTTLAAEPLLFNLCKPFHVPALPV</sequence>
<dbReference type="InterPro" id="IPR012337">
    <property type="entry name" value="RNaseH-like_sf"/>
</dbReference>
<dbReference type="PROSITE" id="PS50005">
    <property type="entry name" value="TPR"/>
    <property type="match status" value="1"/>
</dbReference>
<evidence type="ECO:0000313" key="4">
    <source>
        <dbReference type="Proteomes" id="UP000298390"/>
    </source>
</evidence>
<evidence type="ECO:0000256" key="1">
    <source>
        <dbReference type="PROSITE-ProRule" id="PRU00339"/>
    </source>
</evidence>
<dbReference type="Pfam" id="PF14559">
    <property type="entry name" value="TPR_19"/>
    <property type="match status" value="1"/>
</dbReference>
<feature type="compositionally biased region" description="Acidic residues" evidence="2">
    <location>
        <begin position="385"/>
        <end position="396"/>
    </location>
</feature>